<gene>
    <name evidence="1" type="ORF">ET996_09065</name>
</gene>
<proteinExistence type="predicted"/>
<name>A0A4Q9KJV8_PROTD</name>
<dbReference type="Proteomes" id="UP000291933">
    <property type="component" value="Unassembled WGS sequence"/>
</dbReference>
<accession>A0A4Q9KJV8</accession>
<dbReference type="AlphaFoldDB" id="A0A4Q9KJV8"/>
<protein>
    <recommendedName>
        <fullName evidence="3">NIPSNAP family containing protein</fullName>
    </recommendedName>
</protein>
<sequence length="208" mass="23779">MTTWLHRFTVKPHHLDAYLPLWRREVTLRRACGFTVHRAFVETDAEPKFTWLYSHPDADAPALVAAEAEASVLADAARPHVFGNVVVRPVDVEVLTSATPESMDGRIAIMRRYDLTGDWDGFLEVWRRIVGVRERHGFTCLFAVADRPHDLFTWAFDFAGEWADFPAAQRGYYADPDRVALRSVFDHMADYSIHPARQLVIDEEPANN</sequence>
<evidence type="ECO:0008006" key="3">
    <source>
        <dbReference type="Google" id="ProtNLM"/>
    </source>
</evidence>
<dbReference type="EMBL" id="SDMR01000010">
    <property type="protein sequence ID" value="TBT94737.1"/>
    <property type="molecule type" value="Genomic_DNA"/>
</dbReference>
<evidence type="ECO:0000313" key="2">
    <source>
        <dbReference type="Proteomes" id="UP000291933"/>
    </source>
</evidence>
<dbReference type="OrthoDB" id="5188748at2"/>
<reference evidence="1 2" key="1">
    <citation type="submission" date="2019-01" db="EMBL/GenBank/DDBJ databases">
        <title>Lactibacter flavus gen. nov., sp. nov., a novel bacterium of the family Propionibacteriaceae isolated from raw milk and dairy products.</title>
        <authorList>
            <person name="Huptas C."/>
            <person name="Wenning M."/>
            <person name="Breitenwieser F."/>
            <person name="Doll E."/>
            <person name="Von Neubeck M."/>
            <person name="Busse H.-J."/>
            <person name="Scherer S."/>
        </authorList>
    </citation>
    <scope>NUCLEOTIDE SEQUENCE [LARGE SCALE GENOMIC DNA]</scope>
    <source>
        <strain evidence="2">DSM 22130 / JCM 15804 / WR061</strain>
    </source>
</reference>
<dbReference type="RefSeq" id="WP_131172242.1">
    <property type="nucleotide sequence ID" value="NZ_FXTL01000010.1"/>
</dbReference>
<keyword evidence="2" id="KW-1185">Reference proteome</keyword>
<evidence type="ECO:0000313" key="1">
    <source>
        <dbReference type="EMBL" id="TBT94737.1"/>
    </source>
</evidence>
<comment type="caution">
    <text evidence="1">The sequence shown here is derived from an EMBL/GenBank/DDBJ whole genome shotgun (WGS) entry which is preliminary data.</text>
</comment>
<organism evidence="1 2">
    <name type="scientific">Propioniciclava tarda</name>
    <dbReference type="NCBI Taxonomy" id="433330"/>
    <lineage>
        <taxon>Bacteria</taxon>
        <taxon>Bacillati</taxon>
        <taxon>Actinomycetota</taxon>
        <taxon>Actinomycetes</taxon>
        <taxon>Propionibacteriales</taxon>
        <taxon>Propionibacteriaceae</taxon>
        <taxon>Propioniciclava</taxon>
    </lineage>
</organism>